<proteinExistence type="predicted"/>
<feature type="region of interest" description="Disordered" evidence="1">
    <location>
        <begin position="428"/>
        <end position="454"/>
    </location>
</feature>
<dbReference type="GeneID" id="62147204"/>
<protein>
    <submittedName>
        <fullName evidence="2">Uncharacterized protein</fullName>
    </submittedName>
</protein>
<evidence type="ECO:0000313" key="2">
    <source>
        <dbReference type="EMBL" id="KAF7948204.1"/>
    </source>
</evidence>
<organism evidence="2 3">
    <name type="scientific">Botrytis byssoidea</name>
    <dbReference type="NCBI Taxonomy" id="139641"/>
    <lineage>
        <taxon>Eukaryota</taxon>
        <taxon>Fungi</taxon>
        <taxon>Dikarya</taxon>
        <taxon>Ascomycota</taxon>
        <taxon>Pezizomycotina</taxon>
        <taxon>Leotiomycetes</taxon>
        <taxon>Helotiales</taxon>
        <taxon>Sclerotiniaceae</taxon>
        <taxon>Botrytis</taxon>
    </lineage>
</organism>
<feature type="compositionally biased region" description="Polar residues" evidence="1">
    <location>
        <begin position="428"/>
        <end position="438"/>
    </location>
</feature>
<feature type="compositionally biased region" description="Polar residues" evidence="1">
    <location>
        <begin position="15"/>
        <end position="33"/>
    </location>
</feature>
<evidence type="ECO:0000256" key="1">
    <source>
        <dbReference type="SAM" id="MobiDB-lite"/>
    </source>
</evidence>
<dbReference type="AlphaFoldDB" id="A0A9P5ITK9"/>
<evidence type="ECO:0000313" key="3">
    <source>
        <dbReference type="Proteomes" id="UP000710849"/>
    </source>
</evidence>
<feature type="compositionally biased region" description="Basic and acidic residues" evidence="1">
    <location>
        <begin position="1"/>
        <end position="11"/>
    </location>
</feature>
<comment type="caution">
    <text evidence="2">The sequence shown here is derived from an EMBL/GenBank/DDBJ whole genome shotgun (WGS) entry which is preliminary data.</text>
</comment>
<name>A0A9P5ITK9_9HELO</name>
<dbReference type="RefSeq" id="XP_038734736.1">
    <property type="nucleotide sequence ID" value="XM_038874127.1"/>
</dbReference>
<keyword evidence="3" id="KW-1185">Reference proteome</keyword>
<gene>
    <name evidence="2" type="ORF">EAE97_003615</name>
</gene>
<feature type="compositionally biased region" description="Polar residues" evidence="1">
    <location>
        <begin position="366"/>
        <end position="382"/>
    </location>
</feature>
<accession>A0A9P5ITK9</accession>
<feature type="region of interest" description="Disordered" evidence="1">
    <location>
        <begin position="361"/>
        <end position="382"/>
    </location>
</feature>
<dbReference type="EMBL" id="RCSW01000006">
    <property type="protein sequence ID" value="KAF7948204.1"/>
    <property type="molecule type" value="Genomic_DNA"/>
</dbReference>
<reference evidence="2 3" key="1">
    <citation type="journal article" date="2020" name="Genome Biol. Evol.">
        <title>Comparative genomics of Sclerotiniaceae.</title>
        <authorList>
            <person name="Valero Jimenez C.A."/>
            <person name="Steentjes M."/>
            <person name="Scholten O.E."/>
            <person name="Van Kan J.A.L."/>
        </authorList>
    </citation>
    <scope>NUCLEOTIDE SEQUENCE [LARGE SCALE GENOMIC DNA]</scope>
    <source>
        <strain evidence="2 3">MUCL 94</strain>
    </source>
</reference>
<sequence length="454" mass="49507">MKQLSRKKDPRVQTAPDTSGTSVAMAKTSSDPRTYTEKGVHGFVGSVLDMAVQLLEGKGKKEASRQNLEDDLGSEIVTNNLQRGPAPARKKGALGTDKEVICCTPATTAEPPQPTVNQSLISNTASRKKKGSRQNTCVKSQNLYAARRLQRETPLASWMEHSTTVHGKVRDWHTRPILFNPSVPSPRDNKLPTRRFYGDLACAVMSTEYISAKITRHLKAPADYDSHGKLLSTRVSVGLPAMNAAGQILLVDGIPMLGFLRDIAEQFPAYDKIEATAKAAVYGKDAAWYEQKFRDTNARHLSHSSTGNQNGPEAVKPTHIFPLFLLRPGLEPPHIEPADMLSPSPPRNSIYTTAFPGFSSALPRASRSQTPPQPASVHSPTIRQSVPKFSVSEDASRIWSSDKRVRSTLVARGPLGRLGPASYMLTGTENNQTISPAVSPNGDIEAENMVREDL</sequence>
<feature type="region of interest" description="Disordered" evidence="1">
    <location>
        <begin position="1"/>
        <end position="37"/>
    </location>
</feature>
<dbReference type="Proteomes" id="UP000710849">
    <property type="component" value="Unassembled WGS sequence"/>
</dbReference>